<reference evidence="8 9" key="1">
    <citation type="submission" date="2015-01" db="EMBL/GenBank/DDBJ databases">
        <title>The Genome Sequence of Ochroconis gallopava CBS43764.</title>
        <authorList>
            <consortium name="The Broad Institute Genomics Platform"/>
            <person name="Cuomo C."/>
            <person name="de Hoog S."/>
            <person name="Gorbushina A."/>
            <person name="Stielow B."/>
            <person name="Teixiera M."/>
            <person name="Abouelleil A."/>
            <person name="Chapman S.B."/>
            <person name="Priest M."/>
            <person name="Young S.K."/>
            <person name="Wortman J."/>
            <person name="Nusbaum C."/>
            <person name="Birren B."/>
        </authorList>
    </citation>
    <scope>NUCLEOTIDE SEQUENCE [LARGE SCALE GENOMIC DNA]</scope>
    <source>
        <strain evidence="8 9">CBS 43764</strain>
    </source>
</reference>
<keyword evidence="9" id="KW-1185">Reference proteome</keyword>
<proteinExistence type="inferred from homology"/>
<feature type="compositionally biased region" description="Low complexity" evidence="7">
    <location>
        <begin position="33"/>
        <end position="44"/>
    </location>
</feature>
<dbReference type="HOGENOM" id="CLU_010891_0_0_1"/>
<feature type="transmembrane region" description="Helical" evidence="6">
    <location>
        <begin position="361"/>
        <end position="383"/>
    </location>
</feature>
<evidence type="ECO:0000256" key="5">
    <source>
        <dbReference type="ARBA" id="ARBA00023136"/>
    </source>
</evidence>
<feature type="compositionally biased region" description="Basic and acidic residues" evidence="7">
    <location>
        <begin position="295"/>
        <end position="306"/>
    </location>
</feature>
<feature type="region of interest" description="Disordered" evidence="7">
    <location>
        <begin position="16"/>
        <end position="61"/>
    </location>
</feature>
<name>A0A0D1YCZ0_9PEZI</name>
<dbReference type="GO" id="GO:0022857">
    <property type="term" value="F:transmembrane transporter activity"/>
    <property type="evidence" value="ECO:0007669"/>
    <property type="project" value="UniProtKB-UniRule"/>
</dbReference>
<accession>A0A0D1YCZ0</accession>
<evidence type="ECO:0000256" key="6">
    <source>
        <dbReference type="RuleBase" id="RU368066"/>
    </source>
</evidence>
<evidence type="ECO:0000256" key="1">
    <source>
        <dbReference type="ARBA" id="ARBA00004141"/>
    </source>
</evidence>
<dbReference type="OrthoDB" id="420519at2759"/>
<dbReference type="GeneID" id="27317646"/>
<feature type="transmembrane region" description="Helical" evidence="6">
    <location>
        <begin position="678"/>
        <end position="697"/>
    </location>
</feature>
<dbReference type="VEuPathDB" id="FungiDB:PV09_09673"/>
<keyword evidence="5 6" id="KW-0472">Membrane</keyword>
<keyword evidence="4 6" id="KW-1133">Transmembrane helix</keyword>
<comment type="similarity">
    <text evidence="2 6">Belongs to the CTL (choline transporter-like) family.</text>
</comment>
<keyword evidence="3 6" id="KW-0812">Transmembrane</keyword>
<evidence type="ECO:0000256" key="7">
    <source>
        <dbReference type="SAM" id="MobiDB-lite"/>
    </source>
</evidence>
<evidence type="ECO:0000256" key="4">
    <source>
        <dbReference type="ARBA" id="ARBA00022989"/>
    </source>
</evidence>
<feature type="compositionally biased region" description="Acidic residues" evidence="7">
    <location>
        <begin position="144"/>
        <end position="159"/>
    </location>
</feature>
<feature type="compositionally biased region" description="Basic and acidic residues" evidence="7">
    <location>
        <begin position="234"/>
        <end position="252"/>
    </location>
</feature>
<dbReference type="Pfam" id="PF04515">
    <property type="entry name" value="Choline_transpo"/>
    <property type="match status" value="1"/>
</dbReference>
<gene>
    <name evidence="8" type="ORF">PV09_09673</name>
</gene>
<feature type="transmembrane region" description="Helical" evidence="6">
    <location>
        <begin position="514"/>
        <end position="536"/>
    </location>
</feature>
<dbReference type="PANTHER" id="PTHR12385:SF88">
    <property type="entry name" value="CHOLINE TRANSPORTER-LIKE PROTEIN CTL1"/>
    <property type="match status" value="1"/>
</dbReference>
<comment type="function">
    <text evidence="6">Probably involved in transport through the plasma membrane.</text>
</comment>
<dbReference type="InParanoid" id="A0A0D1YCZ0"/>
<dbReference type="AlphaFoldDB" id="A0A0D1YCZ0"/>
<dbReference type="PANTHER" id="PTHR12385">
    <property type="entry name" value="CHOLINE TRANSPORTER-LIKE (SLC FAMILY 44)"/>
    <property type="match status" value="1"/>
</dbReference>
<dbReference type="InterPro" id="IPR007603">
    <property type="entry name" value="Choline_transptr-like"/>
</dbReference>
<protein>
    <recommendedName>
        <fullName evidence="6">Protein PNS1</fullName>
    </recommendedName>
</protein>
<feature type="transmembrane region" description="Helical" evidence="6">
    <location>
        <begin position="709"/>
        <end position="730"/>
    </location>
</feature>
<feature type="transmembrane region" description="Helical" evidence="6">
    <location>
        <begin position="322"/>
        <end position="341"/>
    </location>
</feature>
<feature type="transmembrane region" description="Helical" evidence="6">
    <location>
        <begin position="468"/>
        <end position="494"/>
    </location>
</feature>
<evidence type="ECO:0000256" key="2">
    <source>
        <dbReference type="ARBA" id="ARBA00007168"/>
    </source>
</evidence>
<dbReference type="GO" id="GO:0005886">
    <property type="term" value="C:plasma membrane"/>
    <property type="evidence" value="ECO:0007669"/>
    <property type="project" value="UniProtKB-SubCell"/>
</dbReference>
<dbReference type="STRING" id="253628.A0A0D1YCZ0"/>
<dbReference type="EMBL" id="KN847648">
    <property type="protein sequence ID" value="KIV98521.1"/>
    <property type="molecule type" value="Genomic_DNA"/>
</dbReference>
<dbReference type="RefSeq" id="XP_016208391.1">
    <property type="nucleotide sequence ID" value="XM_016363782.1"/>
</dbReference>
<feature type="region of interest" description="Disordered" evidence="7">
    <location>
        <begin position="136"/>
        <end position="306"/>
    </location>
</feature>
<evidence type="ECO:0000313" key="9">
    <source>
        <dbReference type="Proteomes" id="UP000053259"/>
    </source>
</evidence>
<feature type="transmembrane region" description="Helical" evidence="6">
    <location>
        <begin position="430"/>
        <end position="447"/>
    </location>
</feature>
<evidence type="ECO:0000313" key="8">
    <source>
        <dbReference type="EMBL" id="KIV98521.1"/>
    </source>
</evidence>
<evidence type="ECO:0000256" key="3">
    <source>
        <dbReference type="ARBA" id="ARBA00022692"/>
    </source>
</evidence>
<sequence length="781" mass="86477">MFSEYASRFLAQSQSRLALDEQSAASPNHKNTTDAAADSTTMSTNRRYTRPSAGSRLATRSYLQRPSMLGSSTNPYHHAGGSQFVSRFPFASRHQVREAPLFYSATDEFREEDDAEEREREVADYYALQRSRRHFSVEKLSESSEMDDDDGPGTDEEEGAAAGENALSYAYKSGRGIRSSWRGDRRRERRRPLASTVRESVLEKPGAEDGQESSMSKSGRGKLVDVELASSRRSSLDSIDHQEAASATRDEADSQPAPFQTFRKSSGAGGIPREHRWIAEETDDETSRLNPRPPSPDRESVPDVVTSEHLEPPRHDWFWAQLFWICLASLFATSLLVYLHTDEPSVGTPIGDSIYAVLYKSYHLLGVDTLIALIVSAVWLALLRSFIRPLTFLTMIAVPVVLFSFSLYTLVSSYKGFWHGTRFQDKAMRVLSLAPMAATFTWCYLAYKSRYSLDRAIQILEFACKILTASPALAALGFLVQAATVLWFWIWVLLFTRVNLEGHFAGGLWRLDASAWWLNVYFALMLLWVLSVISGLQRAIAAATTSQWYFHRNVQPAPSSRQVVLASFAHATSTLFGTICEQTFLVVAVRLPILLLPRRLVTAFSICLYSIIPSPIAALTNPLTLTYAAIHSQPLTVAARQLSNLPFISRTEATTTLTPTTANAPPSDTLTQYRTAKLILHATRYMMTLAMGLGAWVSTSRSSHLTPDYTGSLYAYVVGLGAAAVGWSVFGAVENVVVGVVDALVVCWASEMASGSGGARYCREAGELFGEQKWGRGDVRV</sequence>
<feature type="transmembrane region" description="Helical" evidence="6">
    <location>
        <begin position="390"/>
        <end position="410"/>
    </location>
</feature>
<comment type="subcellular location">
    <subcellularLocation>
        <location evidence="6">Cell membrane</location>
        <topology evidence="6">Multi-pass membrane protein</topology>
    </subcellularLocation>
    <subcellularLocation>
        <location evidence="1">Membrane</location>
        <topology evidence="1">Multi-pass membrane protein</topology>
    </subcellularLocation>
</comment>
<organism evidence="8 9">
    <name type="scientific">Verruconis gallopava</name>
    <dbReference type="NCBI Taxonomy" id="253628"/>
    <lineage>
        <taxon>Eukaryota</taxon>
        <taxon>Fungi</taxon>
        <taxon>Dikarya</taxon>
        <taxon>Ascomycota</taxon>
        <taxon>Pezizomycotina</taxon>
        <taxon>Dothideomycetes</taxon>
        <taxon>Pleosporomycetidae</taxon>
        <taxon>Venturiales</taxon>
        <taxon>Sympoventuriaceae</taxon>
        <taxon>Verruconis</taxon>
    </lineage>
</organism>
<dbReference type="Proteomes" id="UP000053259">
    <property type="component" value="Unassembled WGS sequence"/>
</dbReference>